<dbReference type="PANTHER" id="PTHR30055:SF234">
    <property type="entry name" value="HTH-TYPE TRANSCRIPTIONAL REGULATOR BETI"/>
    <property type="match status" value="1"/>
</dbReference>
<dbReference type="GO" id="GO:0003700">
    <property type="term" value="F:DNA-binding transcription factor activity"/>
    <property type="evidence" value="ECO:0007669"/>
    <property type="project" value="TreeGrafter"/>
</dbReference>
<dbReference type="PANTHER" id="PTHR30055">
    <property type="entry name" value="HTH-TYPE TRANSCRIPTIONAL REGULATOR RUTR"/>
    <property type="match status" value="1"/>
</dbReference>
<dbReference type="PROSITE" id="PS50977">
    <property type="entry name" value="HTH_TETR_2"/>
    <property type="match status" value="1"/>
</dbReference>
<dbReference type="GO" id="GO:0000976">
    <property type="term" value="F:transcription cis-regulatory region binding"/>
    <property type="evidence" value="ECO:0007669"/>
    <property type="project" value="TreeGrafter"/>
</dbReference>
<protein>
    <submittedName>
        <fullName evidence="6">TetR family transcriptional regulator</fullName>
    </submittedName>
</protein>
<organism evidence="6 7">
    <name type="scientific">Variovorax paradoxus</name>
    <dbReference type="NCBI Taxonomy" id="34073"/>
    <lineage>
        <taxon>Bacteria</taxon>
        <taxon>Pseudomonadati</taxon>
        <taxon>Pseudomonadota</taxon>
        <taxon>Betaproteobacteria</taxon>
        <taxon>Burkholderiales</taxon>
        <taxon>Comamonadaceae</taxon>
        <taxon>Variovorax</taxon>
    </lineage>
</organism>
<keyword evidence="3" id="KW-0804">Transcription</keyword>
<dbReference type="EMBL" id="QFPP01000062">
    <property type="protein sequence ID" value="PZQ76111.1"/>
    <property type="molecule type" value="Genomic_DNA"/>
</dbReference>
<dbReference type="AlphaFoldDB" id="A0A2W5QCI8"/>
<dbReference type="Pfam" id="PF00440">
    <property type="entry name" value="TetR_N"/>
    <property type="match status" value="1"/>
</dbReference>
<name>A0A2W5QCI8_VARPD</name>
<dbReference type="Gene3D" id="1.10.357.10">
    <property type="entry name" value="Tetracycline Repressor, domain 2"/>
    <property type="match status" value="1"/>
</dbReference>
<dbReference type="InterPro" id="IPR049484">
    <property type="entry name" value="Rv0078-like_C"/>
</dbReference>
<dbReference type="InterPro" id="IPR050109">
    <property type="entry name" value="HTH-type_TetR-like_transc_reg"/>
</dbReference>
<proteinExistence type="predicted"/>
<sequence length="197" mass="20128">MTAEVNAAAPRSNRERTEATRGALMDAARALFVEKGYAGTSTPEVVAAAGTTRGALYHHFVDKRDLFRAVLAREMAAVADEIRAASRDGLPPLKALVAGSDAYLRAMTAPGRTRLLLVDGPAVLGLAQVLAMDGAAAAATLAEGLTAAGVAPRGVALPVLADLLSAAFDRAALAVDAGGDLKAQQAAMAWLLRQLAG</sequence>
<dbReference type="SUPFAM" id="SSF46689">
    <property type="entry name" value="Homeodomain-like"/>
    <property type="match status" value="1"/>
</dbReference>
<evidence type="ECO:0000256" key="3">
    <source>
        <dbReference type="ARBA" id="ARBA00023163"/>
    </source>
</evidence>
<feature type="DNA-binding region" description="H-T-H motif" evidence="4">
    <location>
        <begin position="41"/>
        <end position="60"/>
    </location>
</feature>
<dbReference type="PRINTS" id="PR00455">
    <property type="entry name" value="HTHTETR"/>
</dbReference>
<reference evidence="6 7" key="1">
    <citation type="submission" date="2017-08" db="EMBL/GenBank/DDBJ databases">
        <title>Infants hospitalized years apart are colonized by the same room-sourced microbial strains.</title>
        <authorList>
            <person name="Brooks B."/>
            <person name="Olm M.R."/>
            <person name="Firek B.A."/>
            <person name="Baker R."/>
            <person name="Thomas B.C."/>
            <person name="Morowitz M.J."/>
            <person name="Banfield J.F."/>
        </authorList>
    </citation>
    <scope>NUCLEOTIDE SEQUENCE [LARGE SCALE GENOMIC DNA]</scope>
    <source>
        <strain evidence="6">S2_005_003_R2_41</strain>
    </source>
</reference>
<evidence type="ECO:0000259" key="5">
    <source>
        <dbReference type="PROSITE" id="PS50977"/>
    </source>
</evidence>
<accession>A0A2W5QCI8</accession>
<evidence type="ECO:0000313" key="6">
    <source>
        <dbReference type="EMBL" id="PZQ76111.1"/>
    </source>
</evidence>
<dbReference type="InterPro" id="IPR001647">
    <property type="entry name" value="HTH_TetR"/>
</dbReference>
<keyword evidence="1" id="KW-0805">Transcription regulation</keyword>
<dbReference type="Proteomes" id="UP000249135">
    <property type="component" value="Unassembled WGS sequence"/>
</dbReference>
<comment type="caution">
    <text evidence="6">The sequence shown here is derived from an EMBL/GenBank/DDBJ whole genome shotgun (WGS) entry which is preliminary data.</text>
</comment>
<dbReference type="InterPro" id="IPR009057">
    <property type="entry name" value="Homeodomain-like_sf"/>
</dbReference>
<evidence type="ECO:0000256" key="1">
    <source>
        <dbReference type="ARBA" id="ARBA00023015"/>
    </source>
</evidence>
<feature type="domain" description="HTH tetR-type" evidence="5">
    <location>
        <begin position="18"/>
        <end position="78"/>
    </location>
</feature>
<gene>
    <name evidence="6" type="ORF">DI563_07810</name>
</gene>
<evidence type="ECO:0000256" key="4">
    <source>
        <dbReference type="PROSITE-ProRule" id="PRU00335"/>
    </source>
</evidence>
<keyword evidence="2 4" id="KW-0238">DNA-binding</keyword>
<dbReference type="Pfam" id="PF21351">
    <property type="entry name" value="TetR_C_41"/>
    <property type="match status" value="1"/>
</dbReference>
<evidence type="ECO:0000313" key="7">
    <source>
        <dbReference type="Proteomes" id="UP000249135"/>
    </source>
</evidence>
<evidence type="ECO:0000256" key="2">
    <source>
        <dbReference type="ARBA" id="ARBA00023125"/>
    </source>
</evidence>